<gene>
    <name evidence="2" type="ORF">HCU74_18765</name>
</gene>
<accession>A0ABX1GJP3</accession>
<feature type="domain" description="PhnA protein N-terminal proteobacterial" evidence="1">
    <location>
        <begin position="6"/>
        <end position="47"/>
    </location>
</feature>
<evidence type="ECO:0000313" key="3">
    <source>
        <dbReference type="Proteomes" id="UP000765845"/>
    </source>
</evidence>
<dbReference type="Proteomes" id="UP000765845">
    <property type="component" value="Unassembled WGS sequence"/>
</dbReference>
<name>A0ABX1GJP3_9GAMM</name>
<dbReference type="RefSeq" id="WP_168451970.1">
    <property type="nucleotide sequence ID" value="NZ_JAAWWK010000008.1"/>
</dbReference>
<dbReference type="Pfam" id="PF03831">
    <property type="entry name" value="YjdM"/>
    <property type="match status" value="1"/>
</dbReference>
<dbReference type="EMBL" id="JAAWWK010000008">
    <property type="protein sequence ID" value="NKI19454.1"/>
    <property type="molecule type" value="Genomic_DNA"/>
</dbReference>
<dbReference type="Gene3D" id="2.30.30.40">
    <property type="entry name" value="SH3 Domains"/>
    <property type="match status" value="1"/>
</dbReference>
<organism evidence="2 3">
    <name type="scientific">Spongiibacter thalassae</name>
    <dbReference type="NCBI Taxonomy" id="2721624"/>
    <lineage>
        <taxon>Bacteria</taxon>
        <taxon>Pseudomonadati</taxon>
        <taxon>Pseudomonadota</taxon>
        <taxon>Gammaproteobacteria</taxon>
        <taxon>Cellvibrionales</taxon>
        <taxon>Spongiibacteraceae</taxon>
        <taxon>Spongiibacter</taxon>
    </lineage>
</organism>
<keyword evidence="3" id="KW-1185">Reference proteome</keyword>
<sequence length="184" mass="19789">MALNTVLHQRSGGLCELCAGSDGLSAYPVECAGDSVALCQICTDQLADGSELQVSHWHCLNQSVWSSEPVVQVLSCRVLRRLSAEPWAQQLLETVYLDDEVRALVTADATGEQEEPTRDSNGAVLQAGDTVTLIKDLDVKGTGFTAKRGTAVRNISLSENPLHIEGRVNGTRIVIISKFVKRAG</sequence>
<comment type="caution">
    <text evidence="2">The sequence shown here is derived from an EMBL/GenBank/DDBJ whole genome shotgun (WGS) entry which is preliminary data.</text>
</comment>
<evidence type="ECO:0000313" key="2">
    <source>
        <dbReference type="EMBL" id="NKI19454.1"/>
    </source>
</evidence>
<proteinExistence type="predicted"/>
<dbReference type="SUPFAM" id="SSF82057">
    <property type="entry name" value="Prokaryotic SH3-related domain"/>
    <property type="match status" value="1"/>
</dbReference>
<evidence type="ECO:0000259" key="1">
    <source>
        <dbReference type="SMART" id="SM00782"/>
    </source>
</evidence>
<dbReference type="InterPro" id="IPR013991">
    <property type="entry name" value="PhnaA_N_proteobac"/>
</dbReference>
<protein>
    <recommendedName>
        <fullName evidence="1">PhnA protein N-terminal proteobacterial domain-containing protein</fullName>
    </recommendedName>
</protein>
<dbReference type="InterPro" id="IPR013988">
    <property type="entry name" value="YjdM_C"/>
</dbReference>
<reference evidence="2 3" key="1">
    <citation type="submission" date="2020-04" db="EMBL/GenBank/DDBJ databases">
        <authorList>
            <person name="Yoon J."/>
        </authorList>
    </citation>
    <scope>NUCLEOTIDE SEQUENCE [LARGE SCALE GENOMIC DNA]</scope>
    <source>
        <strain evidence="2 3">KMU-166</strain>
    </source>
</reference>
<dbReference type="SMART" id="SM00782">
    <property type="entry name" value="PhnA_Zn_Ribbon"/>
    <property type="match status" value="1"/>
</dbReference>